<keyword evidence="2" id="KW-1185">Reference proteome</keyword>
<gene>
    <name evidence="1" type="ORF">X777_00746</name>
</gene>
<dbReference type="Proteomes" id="UP000053097">
    <property type="component" value="Unassembled WGS sequence"/>
</dbReference>
<dbReference type="AlphaFoldDB" id="A0A026WPS9"/>
<proteinExistence type="predicted"/>
<evidence type="ECO:0000313" key="2">
    <source>
        <dbReference type="Proteomes" id="UP000053097"/>
    </source>
</evidence>
<reference evidence="1 2" key="1">
    <citation type="journal article" date="2014" name="Curr. Biol.">
        <title>The genome of the clonal raider ant Cerapachys biroi.</title>
        <authorList>
            <person name="Oxley P.R."/>
            <person name="Ji L."/>
            <person name="Fetter-Pruneda I."/>
            <person name="McKenzie S.K."/>
            <person name="Li C."/>
            <person name="Hu H."/>
            <person name="Zhang G."/>
            <person name="Kronauer D.J."/>
        </authorList>
    </citation>
    <scope>NUCLEOTIDE SEQUENCE [LARGE SCALE GENOMIC DNA]</scope>
</reference>
<organism evidence="1 2">
    <name type="scientific">Ooceraea biroi</name>
    <name type="common">Clonal raider ant</name>
    <name type="synonym">Cerapachys biroi</name>
    <dbReference type="NCBI Taxonomy" id="2015173"/>
    <lineage>
        <taxon>Eukaryota</taxon>
        <taxon>Metazoa</taxon>
        <taxon>Ecdysozoa</taxon>
        <taxon>Arthropoda</taxon>
        <taxon>Hexapoda</taxon>
        <taxon>Insecta</taxon>
        <taxon>Pterygota</taxon>
        <taxon>Neoptera</taxon>
        <taxon>Endopterygota</taxon>
        <taxon>Hymenoptera</taxon>
        <taxon>Apocrita</taxon>
        <taxon>Aculeata</taxon>
        <taxon>Formicoidea</taxon>
        <taxon>Formicidae</taxon>
        <taxon>Dorylinae</taxon>
        <taxon>Ooceraea</taxon>
    </lineage>
</organism>
<evidence type="ECO:0000313" key="1">
    <source>
        <dbReference type="EMBL" id="EZA57646.1"/>
    </source>
</evidence>
<accession>A0A026WPS9</accession>
<protein>
    <submittedName>
        <fullName evidence="1">Uncharacterized protein</fullName>
    </submittedName>
</protein>
<name>A0A026WPS9_OOCBI</name>
<sequence>MDITFVTTDEKDIREPPSYVLMEHFLTSTNLHAIGGIMLIAPMLHPFTGQFLFATSC</sequence>
<dbReference type="EMBL" id="KK107139">
    <property type="protein sequence ID" value="EZA57646.1"/>
    <property type="molecule type" value="Genomic_DNA"/>
</dbReference>